<organism evidence="1 2">
    <name type="scientific">Arabis alpina</name>
    <name type="common">Alpine rock-cress</name>
    <dbReference type="NCBI Taxonomy" id="50452"/>
    <lineage>
        <taxon>Eukaryota</taxon>
        <taxon>Viridiplantae</taxon>
        <taxon>Streptophyta</taxon>
        <taxon>Embryophyta</taxon>
        <taxon>Tracheophyta</taxon>
        <taxon>Spermatophyta</taxon>
        <taxon>Magnoliopsida</taxon>
        <taxon>eudicotyledons</taxon>
        <taxon>Gunneridae</taxon>
        <taxon>Pentapetalae</taxon>
        <taxon>rosids</taxon>
        <taxon>malvids</taxon>
        <taxon>Brassicales</taxon>
        <taxon>Brassicaceae</taxon>
        <taxon>Arabideae</taxon>
        <taxon>Arabis</taxon>
    </lineage>
</organism>
<name>A0A087FYP3_ARAAL</name>
<dbReference type="Gramene" id="KFK22745">
    <property type="protein sequence ID" value="KFK22745"/>
    <property type="gene ID" value="AALP_AAs53234U000100"/>
</dbReference>
<keyword evidence="2" id="KW-1185">Reference proteome</keyword>
<dbReference type="eggNOG" id="KOG1235">
    <property type="taxonomic scope" value="Eukaryota"/>
</dbReference>
<dbReference type="OrthoDB" id="427480at2759"/>
<sequence>MCFLEDDGVFRIDRLESLITKGRPWAKAREAWALGAKMRTETALVQKPMEGTDSKIVMKQILVFTFTEQGSFVRELQEDPERCILEAEAFMKLVLAEVDTGVKTLSPCRC</sequence>
<evidence type="ECO:0000313" key="1">
    <source>
        <dbReference type="EMBL" id="KFK22745.1"/>
    </source>
</evidence>
<dbReference type="EMBL" id="KL986073">
    <property type="protein sequence ID" value="KFK22745.1"/>
    <property type="molecule type" value="Genomic_DNA"/>
</dbReference>
<accession>A0A087FYP3</accession>
<reference evidence="2" key="1">
    <citation type="journal article" date="2015" name="Nat. Plants">
        <title>Genome expansion of Arabis alpina linked with retrotransposition and reduced symmetric DNA methylation.</title>
        <authorList>
            <person name="Willing E.M."/>
            <person name="Rawat V."/>
            <person name="Mandakova T."/>
            <person name="Maumus F."/>
            <person name="James G.V."/>
            <person name="Nordstroem K.J."/>
            <person name="Becker C."/>
            <person name="Warthmann N."/>
            <person name="Chica C."/>
            <person name="Szarzynska B."/>
            <person name="Zytnicki M."/>
            <person name="Albani M.C."/>
            <person name="Kiefer C."/>
            <person name="Bergonzi S."/>
            <person name="Castaings L."/>
            <person name="Mateos J.L."/>
            <person name="Berns M.C."/>
            <person name="Bujdoso N."/>
            <person name="Piofczyk T."/>
            <person name="de Lorenzo L."/>
            <person name="Barrero-Sicilia C."/>
            <person name="Mateos I."/>
            <person name="Piednoel M."/>
            <person name="Hagmann J."/>
            <person name="Chen-Min-Tao R."/>
            <person name="Iglesias-Fernandez R."/>
            <person name="Schuster S.C."/>
            <person name="Alonso-Blanco C."/>
            <person name="Roudier F."/>
            <person name="Carbonero P."/>
            <person name="Paz-Ares J."/>
            <person name="Davis S.J."/>
            <person name="Pecinka A."/>
            <person name="Quesneville H."/>
            <person name="Colot V."/>
            <person name="Lysak M.A."/>
            <person name="Weigel D."/>
            <person name="Coupland G."/>
            <person name="Schneeberger K."/>
        </authorList>
    </citation>
    <scope>NUCLEOTIDE SEQUENCE [LARGE SCALE GENOMIC DNA]</scope>
    <source>
        <strain evidence="2">cv. Pajares</strain>
    </source>
</reference>
<dbReference type="Proteomes" id="UP000029120">
    <property type="component" value="Unassembled WGS sequence"/>
</dbReference>
<evidence type="ECO:0000313" key="2">
    <source>
        <dbReference type="Proteomes" id="UP000029120"/>
    </source>
</evidence>
<protein>
    <submittedName>
        <fullName evidence="1">Uncharacterized protein</fullName>
    </submittedName>
</protein>
<dbReference type="AlphaFoldDB" id="A0A087FYP3"/>
<proteinExistence type="predicted"/>
<gene>
    <name evidence="1" type="ORF">AALP_AAs53234U000100</name>
</gene>